<dbReference type="PROSITE" id="PS01332">
    <property type="entry name" value="HTH_RRF2_1"/>
    <property type="match status" value="1"/>
</dbReference>
<organism evidence="2 3">
    <name type="scientific">Candidatus Borkfalkia ceftriaxoniphila</name>
    <dbReference type="NCBI Taxonomy" id="2508949"/>
    <lineage>
        <taxon>Bacteria</taxon>
        <taxon>Bacillati</taxon>
        <taxon>Bacillota</taxon>
        <taxon>Clostridia</taxon>
        <taxon>Christensenellales</taxon>
        <taxon>Christensenellaceae</taxon>
        <taxon>Candidatus Borkfalkia</taxon>
    </lineage>
</organism>
<dbReference type="GO" id="GO:0005829">
    <property type="term" value="C:cytosol"/>
    <property type="evidence" value="ECO:0007669"/>
    <property type="project" value="TreeGrafter"/>
</dbReference>
<dbReference type="Pfam" id="PF02082">
    <property type="entry name" value="Rrf2"/>
    <property type="match status" value="1"/>
</dbReference>
<dbReference type="Proteomes" id="UP000291269">
    <property type="component" value="Unassembled WGS sequence"/>
</dbReference>
<dbReference type="GO" id="GO:0003700">
    <property type="term" value="F:DNA-binding transcription factor activity"/>
    <property type="evidence" value="ECO:0007669"/>
    <property type="project" value="TreeGrafter"/>
</dbReference>
<dbReference type="PANTHER" id="PTHR33221">
    <property type="entry name" value="WINGED HELIX-TURN-HELIX TRANSCRIPTIONAL REGULATOR, RRF2 FAMILY"/>
    <property type="match status" value="1"/>
</dbReference>
<evidence type="ECO:0000313" key="2">
    <source>
        <dbReference type="EMBL" id="RXZ61376.1"/>
    </source>
</evidence>
<dbReference type="InterPro" id="IPR030489">
    <property type="entry name" value="TR_Rrf2-type_CS"/>
</dbReference>
<dbReference type="Gene3D" id="1.10.10.10">
    <property type="entry name" value="Winged helix-like DNA-binding domain superfamily/Winged helix DNA-binding domain"/>
    <property type="match status" value="1"/>
</dbReference>
<comment type="caution">
    <text evidence="2">The sequence shown here is derived from an EMBL/GenBank/DDBJ whole genome shotgun (WGS) entry which is preliminary data.</text>
</comment>
<dbReference type="EMBL" id="SDOZ01000002">
    <property type="protein sequence ID" value="RXZ61376.1"/>
    <property type="molecule type" value="Genomic_DNA"/>
</dbReference>
<dbReference type="AlphaFoldDB" id="A0A4V1QV45"/>
<dbReference type="OrthoDB" id="9808360at2"/>
<accession>A0A4V1QV45</accession>
<sequence>MKLSSKSQYGLKACYILALNYEKRSFSASALEKEIGVSGKYLERILRMLSGARIVAAERGVSGGYRLARNPAKITVGDIVRVLEDDLDIVDCINASCDKCASGSVWKRLYEGINGVLDSITLGSLVEDFEGGGVCKCAHMKKEKED</sequence>
<keyword evidence="1" id="KW-0238">DNA-binding</keyword>
<proteinExistence type="predicted"/>
<gene>
    <name evidence="2" type="ORF">ESZ91_03020</name>
</gene>
<dbReference type="GO" id="GO:0003677">
    <property type="term" value="F:DNA binding"/>
    <property type="evidence" value="ECO:0007669"/>
    <property type="project" value="UniProtKB-KW"/>
</dbReference>
<protein>
    <submittedName>
        <fullName evidence="2">Rrf2 family transcriptional regulator</fullName>
    </submittedName>
</protein>
<dbReference type="InterPro" id="IPR000944">
    <property type="entry name" value="Tscrpt_reg_Rrf2"/>
</dbReference>
<dbReference type="SUPFAM" id="SSF46785">
    <property type="entry name" value="Winged helix' DNA-binding domain"/>
    <property type="match status" value="1"/>
</dbReference>
<dbReference type="PANTHER" id="PTHR33221:SF5">
    <property type="entry name" value="HTH-TYPE TRANSCRIPTIONAL REGULATOR ISCR"/>
    <property type="match status" value="1"/>
</dbReference>
<evidence type="ECO:0000256" key="1">
    <source>
        <dbReference type="ARBA" id="ARBA00023125"/>
    </source>
</evidence>
<keyword evidence="3" id="KW-1185">Reference proteome</keyword>
<reference evidence="2 3" key="1">
    <citation type="journal article" date="2019" name="Gut">
        <title>Antibiotics-induced monodominance of a novel gut bacterial order.</title>
        <authorList>
            <person name="Hildebrand F."/>
            <person name="Moitinho-Silva L."/>
            <person name="Blasche S."/>
            <person name="Jahn M.T."/>
            <person name="Gossmann T.I."/>
            <person name="Heuerta-Cepas J."/>
            <person name="Hercog R."/>
            <person name="Luetge M."/>
            <person name="Bahram M."/>
            <person name="Pryszlak A."/>
            <person name="Alves R.J."/>
            <person name="Waszak S.M."/>
            <person name="Zhu A."/>
            <person name="Ye L."/>
            <person name="Costea P.I."/>
            <person name="Aalvink S."/>
            <person name="Belzer C."/>
            <person name="Forslund S.K."/>
            <person name="Sunagawa S."/>
            <person name="Hentschel U."/>
            <person name="Merten C."/>
            <person name="Patil K.R."/>
            <person name="Benes V."/>
            <person name="Bork P."/>
        </authorList>
    </citation>
    <scope>NUCLEOTIDE SEQUENCE [LARGE SCALE GENOMIC DNA]</scope>
    <source>
        <strain evidence="2 3">HDS1380</strain>
    </source>
</reference>
<dbReference type="InterPro" id="IPR036390">
    <property type="entry name" value="WH_DNA-bd_sf"/>
</dbReference>
<dbReference type="NCBIfam" id="TIGR00738">
    <property type="entry name" value="rrf2_super"/>
    <property type="match status" value="1"/>
</dbReference>
<dbReference type="RefSeq" id="WP_129224007.1">
    <property type="nucleotide sequence ID" value="NZ_SDOZ01000002.1"/>
</dbReference>
<name>A0A4V1QV45_9FIRM</name>
<dbReference type="InterPro" id="IPR036388">
    <property type="entry name" value="WH-like_DNA-bd_sf"/>
</dbReference>
<evidence type="ECO:0000313" key="3">
    <source>
        <dbReference type="Proteomes" id="UP000291269"/>
    </source>
</evidence>
<dbReference type="PROSITE" id="PS51197">
    <property type="entry name" value="HTH_RRF2_2"/>
    <property type="match status" value="1"/>
</dbReference>